<gene>
    <name evidence="5" type="ORF">NADFUDRAFT_77279</name>
</gene>
<dbReference type="GO" id="GO:0005085">
    <property type="term" value="F:guanyl-nucleotide exchange factor activity"/>
    <property type="evidence" value="ECO:0007669"/>
    <property type="project" value="UniProtKB-KW"/>
</dbReference>
<accession>A0A1E3PPB3</accession>
<dbReference type="EMBL" id="KV454407">
    <property type="protein sequence ID" value="ODQ67275.1"/>
    <property type="molecule type" value="Genomic_DNA"/>
</dbReference>
<evidence type="ECO:0000256" key="4">
    <source>
        <dbReference type="SAM" id="MobiDB-lite"/>
    </source>
</evidence>
<dbReference type="OrthoDB" id="30840at2759"/>
<dbReference type="Pfam" id="PF04421">
    <property type="entry name" value="Mss4"/>
    <property type="match status" value="1"/>
</dbReference>
<dbReference type="AlphaFoldDB" id="A0A1E3PPB3"/>
<proteinExistence type="predicted"/>
<evidence type="ECO:0000256" key="3">
    <source>
        <dbReference type="ARBA" id="ARBA00022927"/>
    </source>
</evidence>
<dbReference type="InterPro" id="IPR007515">
    <property type="entry name" value="Mss4"/>
</dbReference>
<dbReference type="Proteomes" id="UP000095009">
    <property type="component" value="Unassembled WGS sequence"/>
</dbReference>
<sequence>MPELASDIKSQKESEILKIQNYKATCPFTDCLCKILSTPNLSKANLQLIQFLSKPDEGLPDKFPRILKKNEDDNKKDTNSNFDESYEDVIPADLMQKQFMEIIKELPSTQTEDNMIIFDQELFYGFDDPYKFDNIGVTKPVLDTNTNRPFVQTVRRSTFNTETNELELTTGQVVRFLSCGDCDRGPLGIVIQTMPRHNELPKLEFMACVKSLFFEKV</sequence>
<keyword evidence="6" id="KW-1185">Reference proteome</keyword>
<protein>
    <submittedName>
        <fullName evidence="5">Uncharacterized protein</fullName>
    </submittedName>
</protein>
<dbReference type="InterPro" id="IPR011057">
    <property type="entry name" value="Mss4-like_sf"/>
</dbReference>
<evidence type="ECO:0000313" key="5">
    <source>
        <dbReference type="EMBL" id="ODQ67275.1"/>
    </source>
</evidence>
<keyword evidence="2" id="KW-0344">Guanine-nucleotide releasing factor</keyword>
<dbReference type="SUPFAM" id="SSF51316">
    <property type="entry name" value="Mss4-like"/>
    <property type="match status" value="1"/>
</dbReference>
<dbReference type="InterPro" id="IPR011323">
    <property type="entry name" value="Mss4/transl-control_tumour"/>
</dbReference>
<feature type="compositionally biased region" description="Basic and acidic residues" evidence="4">
    <location>
        <begin position="63"/>
        <end position="78"/>
    </location>
</feature>
<dbReference type="GO" id="GO:0007264">
    <property type="term" value="P:small GTPase-mediated signal transduction"/>
    <property type="evidence" value="ECO:0007669"/>
    <property type="project" value="InterPro"/>
</dbReference>
<name>A0A1E3PPB3_9ASCO</name>
<feature type="region of interest" description="Disordered" evidence="4">
    <location>
        <begin position="63"/>
        <end position="83"/>
    </location>
</feature>
<dbReference type="PROSITE" id="PS51796">
    <property type="entry name" value="MSS4"/>
    <property type="match status" value="1"/>
</dbReference>
<reference evidence="5 6" key="1">
    <citation type="journal article" date="2016" name="Proc. Natl. Acad. Sci. U.S.A.">
        <title>Comparative genomics of biotechnologically important yeasts.</title>
        <authorList>
            <person name="Riley R."/>
            <person name="Haridas S."/>
            <person name="Wolfe K.H."/>
            <person name="Lopes M.R."/>
            <person name="Hittinger C.T."/>
            <person name="Goeker M."/>
            <person name="Salamov A.A."/>
            <person name="Wisecaver J.H."/>
            <person name="Long T.M."/>
            <person name="Calvey C.H."/>
            <person name="Aerts A.L."/>
            <person name="Barry K.W."/>
            <person name="Choi C."/>
            <person name="Clum A."/>
            <person name="Coughlan A.Y."/>
            <person name="Deshpande S."/>
            <person name="Douglass A.P."/>
            <person name="Hanson S.J."/>
            <person name="Klenk H.-P."/>
            <person name="LaButti K.M."/>
            <person name="Lapidus A."/>
            <person name="Lindquist E.A."/>
            <person name="Lipzen A.M."/>
            <person name="Meier-Kolthoff J.P."/>
            <person name="Ohm R.A."/>
            <person name="Otillar R.P."/>
            <person name="Pangilinan J.L."/>
            <person name="Peng Y."/>
            <person name="Rokas A."/>
            <person name="Rosa C.A."/>
            <person name="Scheuner C."/>
            <person name="Sibirny A.A."/>
            <person name="Slot J.C."/>
            <person name="Stielow J.B."/>
            <person name="Sun H."/>
            <person name="Kurtzman C.P."/>
            <person name="Blackwell M."/>
            <person name="Grigoriev I.V."/>
            <person name="Jeffries T.W."/>
        </authorList>
    </citation>
    <scope>NUCLEOTIDE SEQUENCE [LARGE SCALE GENOMIC DNA]</scope>
    <source>
        <strain evidence="5 6">DSM 6958</strain>
    </source>
</reference>
<evidence type="ECO:0000313" key="6">
    <source>
        <dbReference type="Proteomes" id="UP000095009"/>
    </source>
</evidence>
<dbReference type="Gene3D" id="2.170.150.10">
    <property type="entry name" value="Metal Binding Protein, Guanine Nucleotide Exchange Factor, Chain A"/>
    <property type="match status" value="1"/>
</dbReference>
<organism evidence="5 6">
    <name type="scientific">Nadsonia fulvescens var. elongata DSM 6958</name>
    <dbReference type="NCBI Taxonomy" id="857566"/>
    <lineage>
        <taxon>Eukaryota</taxon>
        <taxon>Fungi</taxon>
        <taxon>Dikarya</taxon>
        <taxon>Ascomycota</taxon>
        <taxon>Saccharomycotina</taxon>
        <taxon>Dipodascomycetes</taxon>
        <taxon>Dipodascales</taxon>
        <taxon>Dipodascales incertae sedis</taxon>
        <taxon>Nadsonia</taxon>
    </lineage>
</organism>
<keyword evidence="1" id="KW-0813">Transport</keyword>
<dbReference type="GO" id="GO:0015031">
    <property type="term" value="P:protein transport"/>
    <property type="evidence" value="ECO:0007669"/>
    <property type="project" value="UniProtKB-KW"/>
</dbReference>
<evidence type="ECO:0000256" key="2">
    <source>
        <dbReference type="ARBA" id="ARBA00022658"/>
    </source>
</evidence>
<keyword evidence="3" id="KW-0653">Protein transport</keyword>
<evidence type="ECO:0000256" key="1">
    <source>
        <dbReference type="ARBA" id="ARBA00022448"/>
    </source>
</evidence>